<evidence type="ECO:0000313" key="1">
    <source>
        <dbReference type="EMBL" id="PRY28622.1"/>
    </source>
</evidence>
<gene>
    <name evidence="1" type="ORF">CLV58_12839</name>
</gene>
<name>A0A2T0S5D6_9BACT</name>
<evidence type="ECO:0000313" key="2">
    <source>
        <dbReference type="Proteomes" id="UP000238375"/>
    </source>
</evidence>
<protein>
    <submittedName>
        <fullName evidence="1">Uncharacterized protein</fullName>
    </submittedName>
</protein>
<proteinExistence type="predicted"/>
<accession>A0A2T0S5D6</accession>
<dbReference type="Proteomes" id="UP000238375">
    <property type="component" value="Unassembled WGS sequence"/>
</dbReference>
<dbReference type="AlphaFoldDB" id="A0A2T0S5D6"/>
<sequence length="254" mass="28261">MKTHMQYISAGSQAATGRLIHPLTGLNQKRTMPAWLWWSLLAICLLQAQLGLAQVGESAGNQLQRVSVDRGYWRLNTLASTQTTQVQFFSPAHQLLYEERMPGRWVNLTRKNQKQFDQLLDQLVSNQLLATRIKTTPLPESTDELIPADPVPVATAQSIRATTNSRGELFLAIDNPAYAAINVSVMDRDQALYEESASKGQYRRKLDVSAVDGDACRLLVRLNNQLVVYRISRPATPSAYRLLTPVGQTGSANL</sequence>
<keyword evidence="2" id="KW-1185">Reference proteome</keyword>
<dbReference type="OrthoDB" id="939640at2"/>
<comment type="caution">
    <text evidence="1">The sequence shown here is derived from an EMBL/GenBank/DDBJ whole genome shotgun (WGS) entry which is preliminary data.</text>
</comment>
<organism evidence="1 2">
    <name type="scientific">Spirosoma oryzae</name>
    <dbReference type="NCBI Taxonomy" id="1469603"/>
    <lineage>
        <taxon>Bacteria</taxon>
        <taxon>Pseudomonadati</taxon>
        <taxon>Bacteroidota</taxon>
        <taxon>Cytophagia</taxon>
        <taxon>Cytophagales</taxon>
        <taxon>Cytophagaceae</taxon>
        <taxon>Spirosoma</taxon>
    </lineage>
</organism>
<dbReference type="EMBL" id="PVTE01000028">
    <property type="protein sequence ID" value="PRY28622.1"/>
    <property type="molecule type" value="Genomic_DNA"/>
</dbReference>
<reference evidence="1 2" key="1">
    <citation type="submission" date="2018-03" db="EMBL/GenBank/DDBJ databases">
        <title>Genomic Encyclopedia of Archaeal and Bacterial Type Strains, Phase II (KMG-II): from individual species to whole genera.</title>
        <authorList>
            <person name="Goeker M."/>
        </authorList>
    </citation>
    <scope>NUCLEOTIDE SEQUENCE [LARGE SCALE GENOMIC DNA]</scope>
    <source>
        <strain evidence="1 2">DSM 28354</strain>
    </source>
</reference>
<dbReference type="RefSeq" id="WP_106140260.1">
    <property type="nucleotide sequence ID" value="NZ_PVTE01000028.1"/>
</dbReference>